<evidence type="ECO:0000313" key="2">
    <source>
        <dbReference type="Proteomes" id="UP000798662"/>
    </source>
</evidence>
<organism evidence="1 2">
    <name type="scientific">Pyropia yezoensis</name>
    <name type="common">Susabi-nori</name>
    <name type="synonym">Porphyra yezoensis</name>
    <dbReference type="NCBI Taxonomy" id="2788"/>
    <lineage>
        <taxon>Eukaryota</taxon>
        <taxon>Rhodophyta</taxon>
        <taxon>Bangiophyceae</taxon>
        <taxon>Bangiales</taxon>
        <taxon>Bangiaceae</taxon>
        <taxon>Pyropia</taxon>
    </lineage>
</organism>
<name>A0ACC3C5V2_PYRYE</name>
<sequence>MGLPAALHDAAPGLSEATPGGKLKWGGGGGEVGRTVWPPPSPLPPLPPSPPPHRPRHCGEGISGWRHPRTPAAALSLRPPPCLKHPLPPRVLRFVRAARPPFLSFTRHPPPLLIIPLCRPHLHLPRLPRRVPAIMRAAPPSCITCAVCALPSPPFLWGWAASGNRCSSGGRGDAR</sequence>
<dbReference type="EMBL" id="CM020619">
    <property type="protein sequence ID" value="KAK1865361.1"/>
    <property type="molecule type" value="Genomic_DNA"/>
</dbReference>
<accession>A0ACC3C5V2</accession>
<gene>
    <name evidence="1" type="ORF">I4F81_007893</name>
</gene>
<proteinExistence type="predicted"/>
<dbReference type="Proteomes" id="UP000798662">
    <property type="component" value="Chromosome 2"/>
</dbReference>
<reference evidence="1" key="1">
    <citation type="submission" date="2019-11" db="EMBL/GenBank/DDBJ databases">
        <title>Nori genome reveals adaptations in red seaweeds to the harsh intertidal environment.</title>
        <authorList>
            <person name="Wang D."/>
            <person name="Mao Y."/>
        </authorList>
    </citation>
    <scope>NUCLEOTIDE SEQUENCE</scope>
    <source>
        <tissue evidence="1">Gametophyte</tissue>
    </source>
</reference>
<keyword evidence="2" id="KW-1185">Reference proteome</keyword>
<protein>
    <submittedName>
        <fullName evidence="1">Uncharacterized protein</fullName>
    </submittedName>
</protein>
<evidence type="ECO:0000313" key="1">
    <source>
        <dbReference type="EMBL" id="KAK1865361.1"/>
    </source>
</evidence>
<comment type="caution">
    <text evidence="1">The sequence shown here is derived from an EMBL/GenBank/DDBJ whole genome shotgun (WGS) entry which is preliminary data.</text>
</comment>